<dbReference type="SUPFAM" id="SSF48264">
    <property type="entry name" value="Cytochrome P450"/>
    <property type="match status" value="1"/>
</dbReference>
<dbReference type="GO" id="GO:0020037">
    <property type="term" value="F:heme binding"/>
    <property type="evidence" value="ECO:0007669"/>
    <property type="project" value="InterPro"/>
</dbReference>
<evidence type="ECO:0000256" key="3">
    <source>
        <dbReference type="ARBA" id="ARBA00022617"/>
    </source>
</evidence>
<dbReference type="AlphaFoldDB" id="A0A2P2NYX6"/>
<reference evidence="10" key="1">
    <citation type="submission" date="2018-02" db="EMBL/GenBank/DDBJ databases">
        <title>Rhizophora mucronata_Transcriptome.</title>
        <authorList>
            <person name="Meera S.P."/>
            <person name="Sreeshan A."/>
            <person name="Augustine A."/>
        </authorList>
    </citation>
    <scope>NUCLEOTIDE SEQUENCE</scope>
    <source>
        <tissue evidence="10">Leaf</tissue>
    </source>
</reference>
<dbReference type="GO" id="GO:0016705">
    <property type="term" value="F:oxidoreductase activity, acting on paired donors, with incorporation or reduction of molecular oxygen"/>
    <property type="evidence" value="ECO:0007669"/>
    <property type="project" value="InterPro"/>
</dbReference>
<name>A0A2P2NYX6_RHIMU</name>
<evidence type="ECO:0000256" key="2">
    <source>
        <dbReference type="ARBA" id="ARBA00010617"/>
    </source>
</evidence>
<evidence type="ECO:0000256" key="6">
    <source>
        <dbReference type="ARBA" id="ARBA00023004"/>
    </source>
</evidence>
<evidence type="ECO:0000256" key="8">
    <source>
        <dbReference type="PIRSR" id="PIRSR602401-1"/>
    </source>
</evidence>
<dbReference type="EMBL" id="GGEC01067201">
    <property type="protein sequence ID" value="MBX47685.1"/>
    <property type="molecule type" value="Transcribed_RNA"/>
</dbReference>
<feature type="binding site" description="axial binding residue" evidence="8">
    <location>
        <position position="470"/>
    </location>
    <ligand>
        <name>heme</name>
        <dbReference type="ChEBI" id="CHEBI:30413"/>
    </ligand>
    <ligandPart>
        <name>Fe</name>
        <dbReference type="ChEBI" id="CHEBI:18248"/>
    </ligandPart>
</feature>
<dbReference type="PRINTS" id="PR00385">
    <property type="entry name" value="P450"/>
</dbReference>
<keyword evidence="6 8" id="KW-0408">Iron</keyword>
<keyword evidence="3 8" id="KW-0349">Heme</keyword>
<dbReference type="InterPro" id="IPR001128">
    <property type="entry name" value="Cyt_P450"/>
</dbReference>
<organism evidence="10">
    <name type="scientific">Rhizophora mucronata</name>
    <name type="common">Asiatic mangrove</name>
    <dbReference type="NCBI Taxonomy" id="61149"/>
    <lineage>
        <taxon>Eukaryota</taxon>
        <taxon>Viridiplantae</taxon>
        <taxon>Streptophyta</taxon>
        <taxon>Embryophyta</taxon>
        <taxon>Tracheophyta</taxon>
        <taxon>Spermatophyta</taxon>
        <taxon>Magnoliopsida</taxon>
        <taxon>eudicotyledons</taxon>
        <taxon>Gunneridae</taxon>
        <taxon>Pentapetalae</taxon>
        <taxon>rosids</taxon>
        <taxon>fabids</taxon>
        <taxon>Malpighiales</taxon>
        <taxon>Rhizophoraceae</taxon>
        <taxon>Rhizophora</taxon>
    </lineage>
</organism>
<dbReference type="Pfam" id="PF00067">
    <property type="entry name" value="p450"/>
    <property type="match status" value="1"/>
</dbReference>
<dbReference type="FunFam" id="1.10.630.10:FF:000043">
    <property type="entry name" value="Cytochrome P450 99A2"/>
    <property type="match status" value="1"/>
</dbReference>
<keyword evidence="4 8" id="KW-0479">Metal-binding</keyword>
<comment type="cofactor">
    <cofactor evidence="1 8">
        <name>heme</name>
        <dbReference type="ChEBI" id="CHEBI:30413"/>
    </cofactor>
</comment>
<dbReference type="InterPro" id="IPR036396">
    <property type="entry name" value="Cyt_P450_sf"/>
</dbReference>
<evidence type="ECO:0000256" key="5">
    <source>
        <dbReference type="ARBA" id="ARBA00023002"/>
    </source>
</evidence>
<keyword evidence="5 9" id="KW-0560">Oxidoreductase</keyword>
<dbReference type="PANTHER" id="PTHR47953:SF16">
    <property type="entry name" value="CYTOCHROME P450 71D8"/>
    <property type="match status" value="1"/>
</dbReference>
<keyword evidence="7 9" id="KW-0503">Monooxygenase</keyword>
<comment type="similarity">
    <text evidence="2 9">Belongs to the cytochrome P450 family.</text>
</comment>
<dbReference type="PROSITE" id="PS00086">
    <property type="entry name" value="CYTOCHROME_P450"/>
    <property type="match status" value="1"/>
</dbReference>
<dbReference type="PRINTS" id="PR00463">
    <property type="entry name" value="EP450I"/>
</dbReference>
<evidence type="ECO:0000256" key="4">
    <source>
        <dbReference type="ARBA" id="ARBA00022723"/>
    </source>
</evidence>
<evidence type="ECO:0000256" key="9">
    <source>
        <dbReference type="RuleBase" id="RU000461"/>
    </source>
</evidence>
<dbReference type="InterPro" id="IPR052306">
    <property type="entry name" value="CYP450_71D"/>
</dbReference>
<evidence type="ECO:0000256" key="1">
    <source>
        <dbReference type="ARBA" id="ARBA00001971"/>
    </source>
</evidence>
<dbReference type="GO" id="GO:0005506">
    <property type="term" value="F:iron ion binding"/>
    <property type="evidence" value="ECO:0007669"/>
    <property type="project" value="InterPro"/>
</dbReference>
<accession>A0A2P2NYX6</accession>
<protein>
    <submittedName>
        <fullName evidence="10">Uncharacterized protein MANES_11G098600</fullName>
    </submittedName>
</protein>
<sequence length="545" mass="60638">MDALTFSPKLSAPVFSTPSRSTNGPSPAFLVPFPLQFSASPRHAVKVYCSKAAAESITKKLPPGPMKLPLIGNLHNLIGSPLPHHALTDLAKDHGPLMHLQLGEISAVVVSSPDMAEEVFKNQDLNFSQRPQFLASKVTTYDGQDIVMAPYGDYWKQMRKVSTTELLTPKRVQSFSSIRTDEVSNLLEYIRSTVGTPINFSEKAFLLTNRVTCRAAFGSKCSEEDQATVIEAMDGITESAGGFHFVDLFPSLEFLQGISGIKAKLEGLRDRLDKVFDRIIDEHKEKLLNHGCESGDDDLLDVILRLQGSGSLQCPITSKALKAVILDVFIAGTDTSSVTTEWAMAEMMKNPIVFKKAQAEVRQAFKGKKTITEADVQELTYIKYVVKEALRLHPPAPLLVPRDTREDCEINGYRVPAKTKLIVNAWAIGRDPKYWSDPESFKPERFENNLVDFKGQHFQFIPFGAGRRMCPGITFGLANIEYPLAQLLYHFDWKLPHGVTPENFDMSEKFGVTAGRKSDLYLIATPHKSSQDDSTEHMEAMKVLN</sequence>
<dbReference type="GO" id="GO:0004497">
    <property type="term" value="F:monooxygenase activity"/>
    <property type="evidence" value="ECO:0007669"/>
    <property type="project" value="UniProtKB-KW"/>
</dbReference>
<evidence type="ECO:0000256" key="7">
    <source>
        <dbReference type="ARBA" id="ARBA00023033"/>
    </source>
</evidence>
<dbReference type="CDD" id="cd11072">
    <property type="entry name" value="CYP71-like"/>
    <property type="match status" value="1"/>
</dbReference>
<dbReference type="Gene3D" id="1.10.630.10">
    <property type="entry name" value="Cytochrome P450"/>
    <property type="match status" value="1"/>
</dbReference>
<evidence type="ECO:0000313" key="10">
    <source>
        <dbReference type="EMBL" id="MBX47685.1"/>
    </source>
</evidence>
<dbReference type="InterPro" id="IPR017972">
    <property type="entry name" value="Cyt_P450_CS"/>
</dbReference>
<proteinExistence type="inferred from homology"/>
<dbReference type="PANTHER" id="PTHR47953">
    <property type="entry name" value="OS08G0105600 PROTEIN"/>
    <property type="match status" value="1"/>
</dbReference>
<dbReference type="InterPro" id="IPR002401">
    <property type="entry name" value="Cyt_P450_E_grp-I"/>
</dbReference>